<dbReference type="KEGG" id="loa:LOAG_19166"/>
<reference evidence="1" key="1">
    <citation type="submission" date="2012-04" db="EMBL/GenBank/DDBJ databases">
        <title>The Genome Sequence of Loa loa.</title>
        <authorList>
            <consortium name="The Broad Institute Genome Sequencing Platform"/>
            <consortium name="Broad Institute Genome Sequencing Center for Infectious Disease"/>
            <person name="Nutman T.B."/>
            <person name="Fink D.L."/>
            <person name="Russ C."/>
            <person name="Young S."/>
            <person name="Zeng Q."/>
            <person name="Gargeya S."/>
            <person name="Alvarado L."/>
            <person name="Berlin A."/>
            <person name="Chapman S.B."/>
            <person name="Chen Z."/>
            <person name="Freedman E."/>
            <person name="Gellesch M."/>
            <person name="Goldberg J."/>
            <person name="Griggs A."/>
            <person name="Gujja S."/>
            <person name="Heilman E.R."/>
            <person name="Heiman D."/>
            <person name="Howarth C."/>
            <person name="Mehta T."/>
            <person name="Neiman D."/>
            <person name="Pearson M."/>
            <person name="Roberts A."/>
            <person name="Saif S."/>
            <person name="Shea T."/>
            <person name="Shenoy N."/>
            <person name="Sisk P."/>
            <person name="Stolte C."/>
            <person name="Sykes S."/>
            <person name="White J."/>
            <person name="Yandava C."/>
            <person name="Haas B."/>
            <person name="Henn M.R."/>
            <person name="Nusbaum C."/>
            <person name="Birren B."/>
        </authorList>
    </citation>
    <scope>NUCLEOTIDE SEQUENCE [LARGE SCALE GENOMIC DNA]</scope>
</reference>
<organism evidence="1">
    <name type="scientific">Loa loa</name>
    <name type="common">Eye worm</name>
    <name type="synonym">Filaria loa</name>
    <dbReference type="NCBI Taxonomy" id="7209"/>
    <lineage>
        <taxon>Eukaryota</taxon>
        <taxon>Metazoa</taxon>
        <taxon>Ecdysozoa</taxon>
        <taxon>Nematoda</taxon>
        <taxon>Chromadorea</taxon>
        <taxon>Rhabditida</taxon>
        <taxon>Spirurina</taxon>
        <taxon>Spiruromorpha</taxon>
        <taxon>Filarioidea</taxon>
        <taxon>Onchocercidae</taxon>
        <taxon>Loa</taxon>
    </lineage>
</organism>
<dbReference type="CTD" id="31252261"/>
<name>A0A1S0UDA9_LOALO</name>
<accession>A0A1S0UDA9</accession>
<proteinExistence type="predicted"/>
<dbReference type="RefSeq" id="XP_020304373.1">
    <property type="nucleotide sequence ID" value="XM_020451820.1"/>
</dbReference>
<dbReference type="AlphaFoldDB" id="A0A1S0UDA9"/>
<evidence type="ECO:0000313" key="1">
    <source>
        <dbReference type="EMBL" id="EJD73411.1"/>
    </source>
</evidence>
<dbReference type="GeneID" id="31252261"/>
<dbReference type="EMBL" id="JH714532">
    <property type="protein sequence ID" value="EJD73411.1"/>
    <property type="molecule type" value="Genomic_DNA"/>
</dbReference>
<protein>
    <submittedName>
        <fullName evidence="1">Uncharacterized protein</fullName>
    </submittedName>
</protein>
<dbReference type="InParanoid" id="A0A1S0UDA9"/>
<sequence>MGRWSINSDNKSKQINIDELWDNGGWTIVYFGGETVSICGKLSGLDKVKSGKL</sequence>
<gene>
    <name evidence="1" type="ORF">LOAG_19166</name>
</gene>